<dbReference type="InterPro" id="IPR020843">
    <property type="entry name" value="ER"/>
</dbReference>
<dbReference type="EMBL" id="RKHR01000005">
    <property type="protein sequence ID" value="ROS00130.1"/>
    <property type="molecule type" value="Genomic_DNA"/>
</dbReference>
<dbReference type="InterPro" id="IPR013154">
    <property type="entry name" value="ADH-like_N"/>
</dbReference>
<dbReference type="Proteomes" id="UP000275394">
    <property type="component" value="Unassembled WGS sequence"/>
</dbReference>
<dbReference type="CDD" id="cd08273">
    <property type="entry name" value="MDR8"/>
    <property type="match status" value="1"/>
</dbReference>
<proteinExistence type="predicted"/>
<evidence type="ECO:0000313" key="5">
    <source>
        <dbReference type="Proteomes" id="UP000275394"/>
    </source>
</evidence>
<evidence type="ECO:0000256" key="2">
    <source>
        <dbReference type="ARBA" id="ARBA00023002"/>
    </source>
</evidence>
<accession>A0A3N2DK02</accession>
<organism evidence="4 5">
    <name type="scientific">Sinobacterium caligoides</name>
    <dbReference type="NCBI Taxonomy" id="933926"/>
    <lineage>
        <taxon>Bacteria</taxon>
        <taxon>Pseudomonadati</taxon>
        <taxon>Pseudomonadota</taxon>
        <taxon>Gammaproteobacteria</taxon>
        <taxon>Cellvibrionales</taxon>
        <taxon>Spongiibacteraceae</taxon>
        <taxon>Sinobacterium</taxon>
    </lineage>
</organism>
<dbReference type="SUPFAM" id="SSF51735">
    <property type="entry name" value="NAD(P)-binding Rossmann-fold domains"/>
    <property type="match status" value="1"/>
</dbReference>
<dbReference type="Gene3D" id="3.40.50.720">
    <property type="entry name" value="NAD(P)-binding Rossmann-like Domain"/>
    <property type="match status" value="1"/>
</dbReference>
<protein>
    <submittedName>
        <fullName evidence="4">NADPH:quinone reductase-like Zn-dependent oxidoreductase</fullName>
    </submittedName>
</protein>
<dbReference type="AlphaFoldDB" id="A0A3N2DK02"/>
<dbReference type="InterPro" id="IPR036291">
    <property type="entry name" value="NAD(P)-bd_dom_sf"/>
</dbReference>
<feature type="domain" description="Enoyl reductase (ER)" evidence="3">
    <location>
        <begin position="12"/>
        <end position="337"/>
    </location>
</feature>
<keyword evidence="1" id="KW-0521">NADP</keyword>
<dbReference type="PANTHER" id="PTHR48106">
    <property type="entry name" value="QUINONE OXIDOREDUCTASE PIG3-RELATED"/>
    <property type="match status" value="1"/>
</dbReference>
<dbReference type="GO" id="GO:0003960">
    <property type="term" value="F:quinone reductase (NADPH) activity"/>
    <property type="evidence" value="ECO:0007669"/>
    <property type="project" value="TreeGrafter"/>
</dbReference>
<dbReference type="GO" id="GO:0070402">
    <property type="term" value="F:NADPH binding"/>
    <property type="evidence" value="ECO:0007669"/>
    <property type="project" value="TreeGrafter"/>
</dbReference>
<dbReference type="SUPFAM" id="SSF50129">
    <property type="entry name" value="GroES-like"/>
    <property type="match status" value="1"/>
</dbReference>
<dbReference type="GO" id="GO:0035925">
    <property type="term" value="F:mRNA 3'-UTR AU-rich region binding"/>
    <property type="evidence" value="ECO:0007669"/>
    <property type="project" value="TreeGrafter"/>
</dbReference>
<dbReference type="Pfam" id="PF08240">
    <property type="entry name" value="ADH_N"/>
    <property type="match status" value="1"/>
</dbReference>
<dbReference type="PANTHER" id="PTHR48106:SF13">
    <property type="entry name" value="QUINONE OXIDOREDUCTASE-RELATED"/>
    <property type="match status" value="1"/>
</dbReference>
<keyword evidence="5" id="KW-1185">Reference proteome</keyword>
<evidence type="ECO:0000259" key="3">
    <source>
        <dbReference type="SMART" id="SM00829"/>
    </source>
</evidence>
<dbReference type="SMART" id="SM00829">
    <property type="entry name" value="PKS_ER"/>
    <property type="match status" value="1"/>
</dbReference>
<dbReference type="GO" id="GO:0005829">
    <property type="term" value="C:cytosol"/>
    <property type="evidence" value="ECO:0007669"/>
    <property type="project" value="TreeGrafter"/>
</dbReference>
<dbReference type="OrthoDB" id="4190732at2"/>
<gene>
    <name evidence="4" type="ORF">EDC56_2766</name>
</gene>
<reference evidence="4 5" key="1">
    <citation type="submission" date="2018-11" db="EMBL/GenBank/DDBJ databases">
        <title>Genomic Encyclopedia of Type Strains, Phase IV (KMG-IV): sequencing the most valuable type-strain genomes for metagenomic binning, comparative biology and taxonomic classification.</title>
        <authorList>
            <person name="Goeker M."/>
        </authorList>
    </citation>
    <scope>NUCLEOTIDE SEQUENCE [LARGE SCALE GENOMIC DNA]</scope>
    <source>
        <strain evidence="4 5">DSM 100316</strain>
    </source>
</reference>
<name>A0A3N2DK02_9GAMM</name>
<comment type="caution">
    <text evidence="4">The sequence shown here is derived from an EMBL/GenBank/DDBJ whole genome shotgun (WGS) entry which is preliminary data.</text>
</comment>
<dbReference type="RefSeq" id="WP_123713113.1">
    <property type="nucleotide sequence ID" value="NZ_RKHR01000005.1"/>
</dbReference>
<sequence>MPYEKVVVTAFGGPEVLQLKRELQLPEPTEHELRIKVLAAGTGFTDTIIREGQYVDNKAKPPFVIGYDWFGVVDKVGSKVTQFQVGDHVADLCMIGGYTQYLTVEASRVIAAPDDLDPAEAVAMILSYGTAYQMLKRVSPLPSGSTALVHAAGGAVGSALCELGRLMGIKVIGTASKAKHPLLAKFGAKPIDYRSEDFVERVQQLTDKQGVEIVFDTIGGKSWGRSYQCLKRGGTLIGFGAYQLTTGEEKLPSLLWGFFKLLAGWKLLPDGKKSCFFNIQKRRESHQEEFKEDIGELFEWLRQGKLQPVIAERRPLAEAAEVHRQIDNAEIIGKTVLICQP</sequence>
<dbReference type="Pfam" id="PF13602">
    <property type="entry name" value="ADH_zinc_N_2"/>
    <property type="match status" value="1"/>
</dbReference>
<evidence type="ECO:0000313" key="4">
    <source>
        <dbReference type="EMBL" id="ROS00130.1"/>
    </source>
</evidence>
<dbReference type="InterPro" id="IPR011032">
    <property type="entry name" value="GroES-like_sf"/>
</dbReference>
<dbReference type="Gene3D" id="3.90.180.10">
    <property type="entry name" value="Medium-chain alcohol dehydrogenases, catalytic domain"/>
    <property type="match status" value="1"/>
</dbReference>
<evidence type="ECO:0000256" key="1">
    <source>
        <dbReference type="ARBA" id="ARBA00022857"/>
    </source>
</evidence>
<keyword evidence="2" id="KW-0560">Oxidoreductase</keyword>